<reference evidence="7" key="1">
    <citation type="journal article" date="2021" name="Elife">
        <title>Highly contiguous assemblies of 101 drosophilid genomes.</title>
        <authorList>
            <person name="Kim B.Y."/>
            <person name="Wang J.R."/>
            <person name="Miller D.E."/>
            <person name="Barmina O."/>
            <person name="Delaney E."/>
            <person name="Thompson A."/>
            <person name="Comeault A.A."/>
            <person name="Peede D."/>
            <person name="D'Agostino E.R."/>
            <person name="Pelaez J."/>
            <person name="Aguilar J.M."/>
            <person name="Haji D."/>
            <person name="Matsunaga T."/>
            <person name="Armstrong E.E."/>
            <person name="Zych M."/>
            <person name="Ogawa Y."/>
            <person name="Stamenkovic-Radak M."/>
            <person name="Jelic M."/>
            <person name="Veselinovic M.S."/>
            <person name="Tanaskovic M."/>
            <person name="Eric P."/>
            <person name="Gao J.J."/>
            <person name="Katoh T.K."/>
            <person name="Toda M.J."/>
            <person name="Watabe H."/>
            <person name="Watada M."/>
            <person name="Davis J.S."/>
            <person name="Moyle L.C."/>
            <person name="Manoli G."/>
            <person name="Bertolini E."/>
            <person name="Kostal V."/>
            <person name="Hawley R.S."/>
            <person name="Takahashi A."/>
            <person name="Jones C.D."/>
            <person name="Price D.K."/>
            <person name="Whiteman N."/>
            <person name="Kopp A."/>
            <person name="Matute D.R."/>
            <person name="Petrov D.A."/>
        </authorList>
    </citation>
    <scope>NUCLEOTIDE SEQUENCE [LARGE SCALE GENOMIC DNA]</scope>
</reference>
<dbReference type="InterPro" id="IPR016355">
    <property type="entry name" value="NR5-like"/>
</dbReference>
<accession>A0A6P4FN83</accession>
<dbReference type="Pfam" id="PF00104">
    <property type="entry name" value="Hormone_recep"/>
    <property type="match status" value="1"/>
</dbReference>
<comment type="subcellular location">
    <subcellularLocation>
        <location evidence="1">Nucleus</location>
    </subcellularLocation>
</comment>
<name>A0A6P4FN83_DRORH</name>
<evidence type="ECO:0000313" key="7">
    <source>
        <dbReference type="Proteomes" id="UP001652680"/>
    </source>
</evidence>
<evidence type="ECO:0000313" key="8">
    <source>
        <dbReference type="RefSeq" id="XP_016992020.1"/>
    </source>
</evidence>
<dbReference type="AlphaFoldDB" id="A0A6P4FN83"/>
<keyword evidence="2" id="KW-0805">Transcription regulation</keyword>
<evidence type="ECO:0000256" key="1">
    <source>
        <dbReference type="ARBA" id="ARBA00004123"/>
    </source>
</evidence>
<dbReference type="GO" id="GO:0005634">
    <property type="term" value="C:nucleus"/>
    <property type="evidence" value="ECO:0007669"/>
    <property type="project" value="UniProtKB-SubCell"/>
</dbReference>
<protein>
    <submittedName>
        <fullName evidence="8">Nuclear hormone receptor FTZ-F1 beta-like isoform X1</fullName>
    </submittedName>
</protein>
<keyword evidence="4" id="KW-0675">Receptor</keyword>
<dbReference type="PANTHER" id="PTHR24086:SF25">
    <property type="entry name" value="NUCLEAR HORMONE RECEPTOR FTZ-F1 BETA"/>
    <property type="match status" value="1"/>
</dbReference>
<dbReference type="GO" id="GO:0003677">
    <property type="term" value="F:DNA binding"/>
    <property type="evidence" value="ECO:0007669"/>
    <property type="project" value="InterPro"/>
</dbReference>
<feature type="domain" description="NR LBD" evidence="5">
    <location>
        <begin position="1"/>
        <end position="156"/>
    </location>
</feature>
<evidence type="ECO:0000313" key="6">
    <source>
        <dbReference type="EnsemblMetazoa" id="XP_044315750.1"/>
    </source>
</evidence>
<dbReference type="GeneID" id="108053806"/>
<dbReference type="RefSeq" id="XP_044315750.1">
    <property type="nucleotide sequence ID" value="XM_044459815.1"/>
</dbReference>
<dbReference type="PROSITE" id="PS51843">
    <property type="entry name" value="NR_LBD"/>
    <property type="match status" value="1"/>
</dbReference>
<dbReference type="PANTHER" id="PTHR24086">
    <property type="entry name" value="NUCLEAR RECEPTOR SUBFAMILY 5 GROUP A"/>
    <property type="match status" value="1"/>
</dbReference>
<dbReference type="Gene3D" id="1.10.565.10">
    <property type="entry name" value="Retinoid X Receptor"/>
    <property type="match status" value="1"/>
</dbReference>
<keyword evidence="7" id="KW-1185">Reference proteome</keyword>
<dbReference type="EnsemblMetazoa" id="XM_044459815.1">
    <property type="protein sequence ID" value="XP_044315750.1"/>
    <property type="gene ID" value="LOC108053806"/>
</dbReference>
<dbReference type="InterPro" id="IPR000536">
    <property type="entry name" value="Nucl_hrmn_rcpt_lig-bd"/>
</dbReference>
<evidence type="ECO:0000256" key="3">
    <source>
        <dbReference type="ARBA" id="ARBA00023163"/>
    </source>
</evidence>
<proteinExistence type="predicted"/>
<dbReference type="SUPFAM" id="SSF48508">
    <property type="entry name" value="Nuclear receptor ligand-binding domain"/>
    <property type="match status" value="1"/>
</dbReference>
<sequence>MALEAYPFPARVPCPPAPDWEELPSSRRRRRRRASMACEPGACHHYCRMLNLTDHLRRLRVDRYEYVAMKVIVLLQSDTTELQEAVKVRECQEKALQSLQAYTLAHYPDTPSKFGELLLRIPDLQRTCQLGKEMLTIKTRDGADFNLLMELLRGEH</sequence>
<evidence type="ECO:0000256" key="2">
    <source>
        <dbReference type="ARBA" id="ARBA00023015"/>
    </source>
</evidence>
<keyword evidence="3" id="KW-0804">Transcription</keyword>
<dbReference type="GO" id="GO:0004879">
    <property type="term" value="F:nuclear receptor activity"/>
    <property type="evidence" value="ECO:0007669"/>
    <property type="project" value="InterPro"/>
</dbReference>
<reference evidence="6" key="3">
    <citation type="submission" date="2025-05" db="UniProtKB">
        <authorList>
            <consortium name="EnsemblMetazoa"/>
        </authorList>
    </citation>
    <scope>IDENTIFICATION</scope>
</reference>
<dbReference type="Proteomes" id="UP001652680">
    <property type="component" value="Unassembled WGS sequence"/>
</dbReference>
<dbReference type="InterPro" id="IPR035500">
    <property type="entry name" value="NHR-like_dom_sf"/>
</dbReference>
<dbReference type="RefSeq" id="XP_016992020.1">
    <property type="nucleotide sequence ID" value="XM_017136531.1"/>
</dbReference>
<organism evidence="8">
    <name type="scientific">Drosophila rhopaloa</name>
    <name type="common">Fruit fly</name>
    <dbReference type="NCBI Taxonomy" id="1041015"/>
    <lineage>
        <taxon>Eukaryota</taxon>
        <taxon>Metazoa</taxon>
        <taxon>Ecdysozoa</taxon>
        <taxon>Arthropoda</taxon>
        <taxon>Hexapoda</taxon>
        <taxon>Insecta</taxon>
        <taxon>Pterygota</taxon>
        <taxon>Neoptera</taxon>
        <taxon>Endopterygota</taxon>
        <taxon>Diptera</taxon>
        <taxon>Brachycera</taxon>
        <taxon>Muscomorpha</taxon>
        <taxon>Ephydroidea</taxon>
        <taxon>Drosophilidae</taxon>
        <taxon>Drosophila</taxon>
        <taxon>Sophophora</taxon>
    </lineage>
</organism>
<evidence type="ECO:0000256" key="4">
    <source>
        <dbReference type="ARBA" id="ARBA00023170"/>
    </source>
</evidence>
<reference evidence="8" key="2">
    <citation type="submission" date="2025-04" db="UniProtKB">
        <authorList>
            <consortium name="RefSeq"/>
        </authorList>
    </citation>
    <scope>IDENTIFICATION</scope>
</reference>
<evidence type="ECO:0000259" key="5">
    <source>
        <dbReference type="PROSITE" id="PS51843"/>
    </source>
</evidence>
<dbReference type="OrthoDB" id="5984981at2759"/>
<gene>
    <name evidence="8" type="primary">LOC108053806</name>
    <name evidence="6" type="synonym">108053806</name>
</gene>